<dbReference type="RefSeq" id="WP_183663133.1">
    <property type="nucleotide sequence ID" value="NZ_JACHXN010000010.1"/>
</dbReference>
<dbReference type="EMBL" id="JACHXN010000010">
    <property type="protein sequence ID" value="MBB3147060.1"/>
    <property type="molecule type" value="Genomic_DNA"/>
</dbReference>
<dbReference type="AlphaFoldDB" id="A0A839UDR1"/>
<keyword evidence="2" id="KW-0238">DNA-binding</keyword>
<sequence length="249" mass="26859">MNDAIARPLRAGGVTAASLVLTGGAFNPFHYIMPALATDGHHAAWYSDLFSPAGETRLENGNVTFGERDGASFIHCHAIWTEQDGKRGAGHILPHETIISRPIHAIAWGVEDVRMVSEPDEETAFTLFHPVPLKTTIAANNGPRTVIARVCPNEDIILALEAICRKHDFAAAKLRGGIGSLIGARYGDGSKVDDIATEVFVTRGFVTCQSTGTRVEIVMVDTQGNVTRGELLRGENPVCITFELCLEEL</sequence>
<keyword evidence="3" id="KW-1185">Reference proteome</keyword>
<dbReference type="GO" id="GO:0003677">
    <property type="term" value="F:DNA binding"/>
    <property type="evidence" value="ECO:0007669"/>
    <property type="project" value="UniProtKB-KW"/>
</dbReference>
<dbReference type="Pfam" id="PF03479">
    <property type="entry name" value="PCC"/>
    <property type="match status" value="1"/>
</dbReference>
<dbReference type="Proteomes" id="UP000554520">
    <property type="component" value="Unassembled WGS sequence"/>
</dbReference>
<organism evidence="2 3">
    <name type="scientific">Phyllobacterium trifolii</name>
    <dbReference type="NCBI Taxonomy" id="300193"/>
    <lineage>
        <taxon>Bacteria</taxon>
        <taxon>Pseudomonadati</taxon>
        <taxon>Pseudomonadota</taxon>
        <taxon>Alphaproteobacteria</taxon>
        <taxon>Hyphomicrobiales</taxon>
        <taxon>Phyllobacteriaceae</taxon>
        <taxon>Phyllobacterium</taxon>
    </lineage>
</organism>
<evidence type="ECO:0000313" key="3">
    <source>
        <dbReference type="Proteomes" id="UP000554520"/>
    </source>
</evidence>
<comment type="caution">
    <text evidence="2">The sequence shown here is derived from an EMBL/GenBank/DDBJ whole genome shotgun (WGS) entry which is preliminary data.</text>
</comment>
<feature type="domain" description="PPC" evidence="1">
    <location>
        <begin position="139"/>
        <end position="249"/>
    </location>
</feature>
<evidence type="ECO:0000313" key="2">
    <source>
        <dbReference type="EMBL" id="MBB3147060.1"/>
    </source>
</evidence>
<dbReference type="Gene3D" id="3.30.1330.80">
    <property type="entry name" value="Hypothetical protein, similar to alpha- acetolactate decarboxylase, domain 2"/>
    <property type="match status" value="2"/>
</dbReference>
<protein>
    <submittedName>
        <fullName evidence="2">Putative DNA-binding protein with PD1-like motif</fullName>
    </submittedName>
</protein>
<reference evidence="2 3" key="1">
    <citation type="submission" date="2020-08" db="EMBL/GenBank/DDBJ databases">
        <title>Genomic Encyclopedia of Type Strains, Phase III (KMG-III): the genomes of soil and plant-associated and newly described type strains.</title>
        <authorList>
            <person name="Whitman W."/>
        </authorList>
    </citation>
    <scope>NUCLEOTIDE SEQUENCE [LARGE SCALE GENOMIC DNA]</scope>
    <source>
        <strain evidence="2 3">CECT 7015</strain>
    </source>
</reference>
<proteinExistence type="predicted"/>
<accession>A0A839UDR1</accession>
<dbReference type="PROSITE" id="PS51742">
    <property type="entry name" value="PPC"/>
    <property type="match status" value="1"/>
</dbReference>
<dbReference type="SUPFAM" id="SSF117856">
    <property type="entry name" value="AF0104/ALDC/Ptd012-like"/>
    <property type="match status" value="2"/>
</dbReference>
<gene>
    <name evidence="2" type="ORF">FHS21_003476</name>
</gene>
<name>A0A839UDR1_9HYPH</name>
<evidence type="ECO:0000259" key="1">
    <source>
        <dbReference type="PROSITE" id="PS51742"/>
    </source>
</evidence>
<dbReference type="InterPro" id="IPR005175">
    <property type="entry name" value="PPC_dom"/>
</dbReference>